<accession>A0A8K2A7Y6</accession>
<name>A0A8K2A7Y6_9CYAN</name>
<dbReference type="EMBL" id="WVIC01000015">
    <property type="protein sequence ID" value="NCJ06684.1"/>
    <property type="molecule type" value="Genomic_DNA"/>
</dbReference>
<feature type="region of interest" description="Disordered" evidence="1">
    <location>
        <begin position="158"/>
        <end position="189"/>
    </location>
</feature>
<protein>
    <submittedName>
        <fullName evidence="2">Uncharacterized protein</fullName>
    </submittedName>
</protein>
<evidence type="ECO:0000313" key="3">
    <source>
        <dbReference type="Proteomes" id="UP000607397"/>
    </source>
</evidence>
<gene>
    <name evidence="2" type="ORF">GS597_09225</name>
</gene>
<dbReference type="AlphaFoldDB" id="A0A8K2A7Y6"/>
<feature type="compositionally biased region" description="Basic and acidic residues" evidence="1">
    <location>
        <begin position="164"/>
        <end position="189"/>
    </location>
</feature>
<proteinExistence type="predicted"/>
<keyword evidence="3" id="KW-1185">Reference proteome</keyword>
<reference evidence="2" key="1">
    <citation type="submission" date="2019-12" db="EMBL/GenBank/DDBJ databases">
        <title>High-Quality draft genome sequences of three cyanobacteria isolated from the limestone walls of the Old Cathedral of Coimbra.</title>
        <authorList>
            <person name="Tiago I."/>
            <person name="Soares F."/>
            <person name="Portugal A."/>
        </authorList>
    </citation>
    <scope>NUCLEOTIDE SEQUENCE [LARGE SCALE GENOMIC DNA]</scope>
    <source>
        <strain evidence="2">C</strain>
    </source>
</reference>
<comment type="caution">
    <text evidence="2">The sequence shown here is derived from an EMBL/GenBank/DDBJ whole genome shotgun (WGS) entry which is preliminary data.</text>
</comment>
<dbReference type="Proteomes" id="UP000607397">
    <property type="component" value="Unassembled WGS sequence"/>
</dbReference>
<evidence type="ECO:0000256" key="1">
    <source>
        <dbReference type="SAM" id="MobiDB-lite"/>
    </source>
</evidence>
<sequence length="189" mass="21683">MLVEFDRFEFEDVSGQIRSVRGCSLMAREELRQRLTQLSELLADAKDDETLEQLYDRHNYFRWVCHRCLELCNIRPEWVSVAMLRPLLFHRKIGTEYQPGDLLRLNFPQKPAAEGKSANYSEVLAALWTQIGDLQKALTVAADGRISAEELLNTMEAKALQSPEAREEARKAEYKAKAKAKRQERGVAA</sequence>
<organism evidence="2 3">
    <name type="scientific">Petrachloros mirabilis ULC683</name>
    <dbReference type="NCBI Taxonomy" id="2781853"/>
    <lineage>
        <taxon>Bacteria</taxon>
        <taxon>Bacillati</taxon>
        <taxon>Cyanobacteriota</taxon>
        <taxon>Cyanophyceae</taxon>
        <taxon>Synechococcales</taxon>
        <taxon>Petrachlorosaceae</taxon>
        <taxon>Petrachloros</taxon>
        <taxon>Petrachloros mirabilis</taxon>
    </lineage>
</organism>
<dbReference type="RefSeq" id="WP_161825162.1">
    <property type="nucleotide sequence ID" value="NZ_WVIC01000015.1"/>
</dbReference>
<evidence type="ECO:0000313" key="2">
    <source>
        <dbReference type="EMBL" id="NCJ06684.1"/>
    </source>
</evidence>